<sequence>MKKSIFLFALFLWLALPGSASATTIFSPLLELAVAAGSEQTGVVKVYNETDQPLFLTASVASFTTSGETGQADFFSADQTADYLDWFQIAQPELILQPKQVAIVPFTVTVPPSALPGGYYAAILWRSAAEPAVSQSAVGVNSQVGTLVFLKVTGSVIEQGEISDFYASPAKEYFFSFPISFITRFSNTGNIHLRPQGEIKLTGWLGQKKSLDFNAGQRNVLPSSVRRFDVLWGSGTQSTGLVGFWQEVKQELKNFTIGPYTATLTLSYGADNVKTVSQKLNFWFLPYRSLAVFVLIVLLVFSWRLIDKKIKRMKNRDNKKPA</sequence>
<evidence type="ECO:0000313" key="3">
    <source>
        <dbReference type="EMBL" id="OGY53716.1"/>
    </source>
</evidence>
<comment type="caution">
    <text evidence="3">The sequence shown here is derived from an EMBL/GenBank/DDBJ whole genome shotgun (WGS) entry which is preliminary data.</text>
</comment>
<organism evidence="3 4">
    <name type="scientific">Candidatus Buchananbacteria bacterium RIFCSPLOWO2_01_FULL_46_12</name>
    <dbReference type="NCBI Taxonomy" id="1797546"/>
    <lineage>
        <taxon>Bacteria</taxon>
        <taxon>Candidatus Buchananiibacteriota</taxon>
    </lineage>
</organism>
<keyword evidence="1" id="KW-0812">Transmembrane</keyword>
<evidence type="ECO:0000256" key="2">
    <source>
        <dbReference type="SAM" id="SignalP"/>
    </source>
</evidence>
<keyword evidence="1" id="KW-0472">Membrane</keyword>
<evidence type="ECO:0008006" key="5">
    <source>
        <dbReference type="Google" id="ProtNLM"/>
    </source>
</evidence>
<feature type="chain" id="PRO_5009581607" description="DUF916 domain-containing protein" evidence="2">
    <location>
        <begin position="23"/>
        <end position="322"/>
    </location>
</feature>
<feature type="transmembrane region" description="Helical" evidence="1">
    <location>
        <begin position="282"/>
        <end position="306"/>
    </location>
</feature>
<dbReference type="AlphaFoldDB" id="A0A1G1YPI4"/>
<keyword evidence="2" id="KW-0732">Signal</keyword>
<feature type="signal peptide" evidence="2">
    <location>
        <begin position="1"/>
        <end position="22"/>
    </location>
</feature>
<evidence type="ECO:0000313" key="4">
    <source>
        <dbReference type="Proteomes" id="UP000176512"/>
    </source>
</evidence>
<dbReference type="EMBL" id="MHIP01000049">
    <property type="protein sequence ID" value="OGY53716.1"/>
    <property type="molecule type" value="Genomic_DNA"/>
</dbReference>
<gene>
    <name evidence="3" type="ORF">A3A24_00910</name>
</gene>
<accession>A0A1G1YPI4</accession>
<name>A0A1G1YPI4_9BACT</name>
<protein>
    <recommendedName>
        <fullName evidence="5">DUF916 domain-containing protein</fullName>
    </recommendedName>
</protein>
<proteinExistence type="predicted"/>
<reference evidence="3 4" key="1">
    <citation type="journal article" date="2016" name="Nat. Commun.">
        <title>Thousands of microbial genomes shed light on interconnected biogeochemical processes in an aquifer system.</title>
        <authorList>
            <person name="Anantharaman K."/>
            <person name="Brown C.T."/>
            <person name="Hug L.A."/>
            <person name="Sharon I."/>
            <person name="Castelle C.J."/>
            <person name="Probst A.J."/>
            <person name="Thomas B.C."/>
            <person name="Singh A."/>
            <person name="Wilkins M.J."/>
            <person name="Karaoz U."/>
            <person name="Brodie E.L."/>
            <person name="Williams K.H."/>
            <person name="Hubbard S.S."/>
            <person name="Banfield J.F."/>
        </authorList>
    </citation>
    <scope>NUCLEOTIDE SEQUENCE [LARGE SCALE GENOMIC DNA]</scope>
</reference>
<evidence type="ECO:0000256" key="1">
    <source>
        <dbReference type="SAM" id="Phobius"/>
    </source>
</evidence>
<keyword evidence="1" id="KW-1133">Transmembrane helix</keyword>
<dbReference type="Proteomes" id="UP000176512">
    <property type="component" value="Unassembled WGS sequence"/>
</dbReference>